<sequence length="228" mass="27102">MSTSRRGKDKIVYKGFTYSSKQNTKYWYCSTLNTCKAKLHLDQTLKIIGAFTDHNHPPPSLVRLRNDYDYEISRSSRGKDLLIFKGYTYNRYNYEVIRSKKGKDLLVYKGFTYYLRRATKLWYCSILKNCKARVRMENAKIVEANDHHSHPPPRLYRAPIKFMLSRNGESLMKLGDFTFTRMLFTGGTWCWSCYTHNNHGCKARVYTERHKLIYTKNYHNHPPTEFFV</sequence>
<dbReference type="InterPro" id="IPR007588">
    <property type="entry name" value="Znf_FLYWCH"/>
</dbReference>
<evidence type="ECO:0000313" key="6">
    <source>
        <dbReference type="Proteomes" id="UP000789524"/>
    </source>
</evidence>
<feature type="domain" description="FLYWCH-type" evidence="4">
    <location>
        <begin position="97"/>
        <end position="150"/>
    </location>
</feature>
<keyword evidence="2" id="KW-0863">Zinc-finger</keyword>
<reference evidence="5" key="1">
    <citation type="submission" date="2021-09" db="EMBL/GenBank/DDBJ databases">
        <authorList>
            <person name="Martin H S."/>
        </authorList>
    </citation>
    <scope>NUCLEOTIDE SEQUENCE</scope>
</reference>
<name>A0A8J2R364_9NEOP</name>
<dbReference type="EMBL" id="CAKASE010000079">
    <property type="protein sequence ID" value="CAG9579996.1"/>
    <property type="molecule type" value="Genomic_DNA"/>
</dbReference>
<feature type="domain" description="FLYWCH-type" evidence="4">
    <location>
        <begin position="162"/>
        <end position="221"/>
    </location>
</feature>
<evidence type="ECO:0000259" key="4">
    <source>
        <dbReference type="Pfam" id="PF04500"/>
    </source>
</evidence>
<gene>
    <name evidence="5" type="ORF">DCHRY22_LOCUS13486</name>
</gene>
<evidence type="ECO:0000256" key="3">
    <source>
        <dbReference type="ARBA" id="ARBA00022833"/>
    </source>
</evidence>
<evidence type="ECO:0000256" key="2">
    <source>
        <dbReference type="ARBA" id="ARBA00022771"/>
    </source>
</evidence>
<proteinExistence type="predicted"/>
<dbReference type="Pfam" id="PF04500">
    <property type="entry name" value="FLYWCH"/>
    <property type="match status" value="3"/>
</dbReference>
<dbReference type="AlphaFoldDB" id="A0A8J2R364"/>
<dbReference type="OrthoDB" id="10000497at2759"/>
<organism evidence="5 6">
    <name type="scientific">Danaus chrysippus</name>
    <name type="common">African queen</name>
    <dbReference type="NCBI Taxonomy" id="151541"/>
    <lineage>
        <taxon>Eukaryota</taxon>
        <taxon>Metazoa</taxon>
        <taxon>Ecdysozoa</taxon>
        <taxon>Arthropoda</taxon>
        <taxon>Hexapoda</taxon>
        <taxon>Insecta</taxon>
        <taxon>Pterygota</taxon>
        <taxon>Neoptera</taxon>
        <taxon>Endopterygota</taxon>
        <taxon>Lepidoptera</taxon>
        <taxon>Glossata</taxon>
        <taxon>Ditrysia</taxon>
        <taxon>Papilionoidea</taxon>
        <taxon>Nymphalidae</taxon>
        <taxon>Danainae</taxon>
        <taxon>Danaini</taxon>
        <taxon>Danaina</taxon>
        <taxon>Danaus</taxon>
        <taxon>Anosia</taxon>
    </lineage>
</organism>
<evidence type="ECO:0000256" key="1">
    <source>
        <dbReference type="ARBA" id="ARBA00022723"/>
    </source>
</evidence>
<dbReference type="Gene3D" id="2.20.25.240">
    <property type="match status" value="3"/>
</dbReference>
<dbReference type="GO" id="GO:0008270">
    <property type="term" value="F:zinc ion binding"/>
    <property type="evidence" value="ECO:0007669"/>
    <property type="project" value="UniProtKB-KW"/>
</dbReference>
<keyword evidence="1" id="KW-0479">Metal-binding</keyword>
<keyword evidence="3" id="KW-0862">Zinc</keyword>
<accession>A0A8J2R364</accession>
<keyword evidence="6" id="KW-1185">Reference proteome</keyword>
<protein>
    <submittedName>
        <fullName evidence="5">(African queen) hypothetical protein</fullName>
    </submittedName>
</protein>
<comment type="caution">
    <text evidence="5">The sequence shown here is derived from an EMBL/GenBank/DDBJ whole genome shotgun (WGS) entry which is preliminary data.</text>
</comment>
<feature type="domain" description="FLYWCH-type" evidence="4">
    <location>
        <begin position="2"/>
        <end position="56"/>
    </location>
</feature>
<evidence type="ECO:0000313" key="5">
    <source>
        <dbReference type="EMBL" id="CAG9579996.1"/>
    </source>
</evidence>
<dbReference type="Proteomes" id="UP000789524">
    <property type="component" value="Unassembled WGS sequence"/>
</dbReference>